<accession>A0A2W4BS43</accession>
<keyword evidence="3" id="KW-1185">Reference proteome</keyword>
<comment type="caution">
    <text evidence="2">The sequence shown here is derived from an EMBL/GenBank/DDBJ whole genome shotgun (WGS) entry which is preliminary data.</text>
</comment>
<evidence type="ECO:0000313" key="3">
    <source>
        <dbReference type="Proteomes" id="UP000249828"/>
    </source>
</evidence>
<reference evidence="2 3" key="1">
    <citation type="submission" date="2017-11" db="EMBL/GenBank/DDBJ databases">
        <title>Draft genome sequence of Enterococcus plantarum TRW2 strain isolated from lettuce.</title>
        <authorList>
            <person name="Kim E.B."/>
            <person name="Marco M.L."/>
            <person name="Williams T.R."/>
            <person name="You I.H."/>
        </authorList>
    </citation>
    <scope>NUCLEOTIDE SEQUENCE [LARGE SCALE GENOMIC DNA]</scope>
    <source>
        <strain evidence="2 3">TRW2</strain>
    </source>
</reference>
<dbReference type="RefSeq" id="WP_069654198.1">
    <property type="nucleotide sequence ID" value="NZ_MIKA01000012.1"/>
</dbReference>
<dbReference type="Proteomes" id="UP000249828">
    <property type="component" value="Unassembled WGS sequence"/>
</dbReference>
<dbReference type="AlphaFoldDB" id="A0A2W4BS43"/>
<evidence type="ECO:0000313" key="2">
    <source>
        <dbReference type="EMBL" id="PZL75989.1"/>
    </source>
</evidence>
<dbReference type="OrthoDB" id="2187794at2"/>
<dbReference type="EMBL" id="PIEU01000038">
    <property type="protein sequence ID" value="PZL75989.1"/>
    <property type="molecule type" value="Genomic_DNA"/>
</dbReference>
<organism evidence="2 3">
    <name type="scientific">Enterococcus plantarum</name>
    <dbReference type="NCBI Taxonomy" id="1077675"/>
    <lineage>
        <taxon>Bacteria</taxon>
        <taxon>Bacillati</taxon>
        <taxon>Bacillota</taxon>
        <taxon>Bacilli</taxon>
        <taxon>Lactobacillales</taxon>
        <taxon>Enterococcaceae</taxon>
        <taxon>Enterococcus</taxon>
    </lineage>
</organism>
<sequence>MEKQSIKTKNNQPIKMISYQEVYYLHDMLEQLNSWESALKLLNEFFSDQKRPVNKKKIANEYHACSQIFTTFHNDFSQTLQKMESQIIILRGKEKI</sequence>
<proteinExistence type="predicted"/>
<name>A0A2W4BS43_9ENTE</name>
<dbReference type="EMBL" id="PIEU01000048">
    <property type="protein sequence ID" value="PZL75096.1"/>
    <property type="molecule type" value="Genomic_DNA"/>
</dbReference>
<gene>
    <name evidence="2" type="ORF">CI088_03885</name>
    <name evidence="1" type="ORF">CI088_05890</name>
</gene>
<dbReference type="STRING" id="1077675.BCR22_02685"/>
<evidence type="ECO:0000313" key="1">
    <source>
        <dbReference type="EMBL" id="PZL75096.1"/>
    </source>
</evidence>
<protein>
    <submittedName>
        <fullName evidence="2">Uncharacterized protein</fullName>
    </submittedName>
</protein>